<dbReference type="EMBL" id="LR792632">
    <property type="protein sequence ID" value="CAB3287221.1"/>
    <property type="molecule type" value="Genomic_DNA"/>
</dbReference>
<dbReference type="GeneID" id="65882895"/>
<name>A0A8D6SYD5_9EURY</name>
<dbReference type="RefSeq" id="WP_214400023.1">
    <property type="nucleotide sequence ID" value="NZ_LR792632.1"/>
</dbReference>
<feature type="transmembrane region" description="Helical" evidence="1">
    <location>
        <begin position="126"/>
        <end position="143"/>
    </location>
</feature>
<protein>
    <submittedName>
        <fullName evidence="2">Uncharacterized protein</fullName>
    </submittedName>
</protein>
<keyword evidence="1" id="KW-0812">Transmembrane</keyword>
<feature type="transmembrane region" description="Helical" evidence="1">
    <location>
        <begin position="81"/>
        <end position="114"/>
    </location>
</feature>
<keyword evidence="3" id="KW-1185">Reference proteome</keyword>
<dbReference type="AlphaFoldDB" id="A0A8D6SYD5"/>
<gene>
    <name evidence="2" type="ORF">MLAUSG7_0086</name>
</gene>
<accession>A0A8D6SYD5</accession>
<evidence type="ECO:0000313" key="2">
    <source>
        <dbReference type="EMBL" id="CAB3287221.1"/>
    </source>
</evidence>
<evidence type="ECO:0000256" key="1">
    <source>
        <dbReference type="SAM" id="Phobius"/>
    </source>
</evidence>
<reference evidence="2 3" key="1">
    <citation type="submission" date="2020-04" db="EMBL/GenBank/DDBJ databases">
        <authorList>
            <consortium name="Genoscope - CEA"/>
            <person name="William W."/>
        </authorList>
    </citation>
    <scope>NUCLEOTIDE SEQUENCE [LARGE SCALE GENOMIC DNA]</scope>
    <source>
        <strain evidence="2 3">SG7</strain>
    </source>
</reference>
<keyword evidence="1" id="KW-1133">Transmembrane helix</keyword>
<feature type="transmembrane region" description="Helical" evidence="1">
    <location>
        <begin position="12"/>
        <end position="35"/>
    </location>
</feature>
<sequence>MELKNIKEVKNTLLALSLIFGALFSTSGFIEILIGFSNSILNMNIEFPLFVGDVFGGFALLAIGVTYFLGVKKAVIGDIKAVSYLFTASIIGLGIGIIAFLFLVSNAIGFLLGFEDWKNWSLFKNITIYLILGVLSIIPYKIAKSL</sequence>
<dbReference type="KEGG" id="mesg:MLAUSG7_0086"/>
<feature type="transmembrane region" description="Helical" evidence="1">
    <location>
        <begin position="47"/>
        <end position="69"/>
    </location>
</feature>
<proteinExistence type="predicted"/>
<organism evidence="2 3">
    <name type="scientific">Methanocaldococcus lauensis</name>
    <dbReference type="NCBI Taxonomy" id="2546128"/>
    <lineage>
        <taxon>Archaea</taxon>
        <taxon>Methanobacteriati</taxon>
        <taxon>Methanobacteriota</taxon>
        <taxon>Methanomada group</taxon>
        <taxon>Methanococci</taxon>
        <taxon>Methanococcales</taxon>
        <taxon>Methanocaldococcaceae</taxon>
        <taxon>Methanocaldococcus</taxon>
    </lineage>
</organism>
<dbReference type="Proteomes" id="UP000679213">
    <property type="component" value="Chromosome I"/>
</dbReference>
<keyword evidence="1" id="KW-0472">Membrane</keyword>
<evidence type="ECO:0000313" key="3">
    <source>
        <dbReference type="Proteomes" id="UP000679213"/>
    </source>
</evidence>